<dbReference type="Proteomes" id="UP000011115">
    <property type="component" value="Unassembled WGS sequence"/>
</dbReference>
<name>M1DL45_SOLTU</name>
<proteinExistence type="predicted"/>
<reference evidence="3" key="1">
    <citation type="journal article" date="2011" name="Nature">
        <title>Genome sequence and analysis of the tuber crop potato.</title>
        <authorList>
            <consortium name="The Potato Genome Sequencing Consortium"/>
        </authorList>
    </citation>
    <scope>NUCLEOTIDE SEQUENCE [LARGE SCALE GENOMIC DNA]</scope>
    <source>
        <strain evidence="3">cv. DM1-3 516 R44</strain>
    </source>
</reference>
<organism evidence="2 3">
    <name type="scientific">Solanum tuberosum</name>
    <name type="common">Potato</name>
    <dbReference type="NCBI Taxonomy" id="4113"/>
    <lineage>
        <taxon>Eukaryota</taxon>
        <taxon>Viridiplantae</taxon>
        <taxon>Streptophyta</taxon>
        <taxon>Embryophyta</taxon>
        <taxon>Tracheophyta</taxon>
        <taxon>Spermatophyta</taxon>
        <taxon>Magnoliopsida</taxon>
        <taxon>eudicotyledons</taxon>
        <taxon>Gunneridae</taxon>
        <taxon>Pentapetalae</taxon>
        <taxon>asterids</taxon>
        <taxon>lamiids</taxon>
        <taxon>Solanales</taxon>
        <taxon>Solanaceae</taxon>
        <taxon>Solanoideae</taxon>
        <taxon>Solaneae</taxon>
        <taxon>Solanum</taxon>
    </lineage>
</organism>
<feature type="compositionally biased region" description="Low complexity" evidence="1">
    <location>
        <begin position="7"/>
        <end position="30"/>
    </location>
</feature>
<evidence type="ECO:0000313" key="2">
    <source>
        <dbReference type="EnsemblPlants" id="PGSC0003DMT400090760"/>
    </source>
</evidence>
<evidence type="ECO:0000256" key="1">
    <source>
        <dbReference type="SAM" id="MobiDB-lite"/>
    </source>
</evidence>
<protein>
    <recommendedName>
        <fullName evidence="4">Polyprotein protein</fullName>
    </recommendedName>
</protein>
<dbReference type="InParanoid" id="M1DL45"/>
<evidence type="ECO:0000313" key="3">
    <source>
        <dbReference type="Proteomes" id="UP000011115"/>
    </source>
</evidence>
<accession>M1DL45</accession>
<keyword evidence="3" id="KW-1185">Reference proteome</keyword>
<dbReference type="EnsemblPlants" id="PGSC0003DMT400090760">
    <property type="protein sequence ID" value="PGSC0003DMT400090760"/>
    <property type="gene ID" value="PGSC0003DMG400040331"/>
</dbReference>
<sequence length="210" mass="22871">MQRQALPSPSSGPSVTSTSTPFQASSSSTAPSPPRDDPCYIVSRPLITHAMLLMMGHLSHSADVRASRLEAEVRWMIERPITAALTPLKDSIDALTTRVKICERDNPSLEVLAYAEVPVATTGNDTRADVTADESESQTDDEQLEVRHKAIYEDMANLEGAMFETARQPFLRDIFTVCSSRAKVDETTSTVALTNGATEMQTSPRLSLEG</sequence>
<dbReference type="AlphaFoldDB" id="M1DL45"/>
<dbReference type="PaxDb" id="4113-PGSC0003DMT400090760"/>
<dbReference type="HOGENOM" id="CLU_029307_2_4_1"/>
<reference evidence="2" key="2">
    <citation type="submission" date="2015-06" db="UniProtKB">
        <authorList>
            <consortium name="EnsemblPlants"/>
        </authorList>
    </citation>
    <scope>IDENTIFICATION</scope>
    <source>
        <strain evidence="2">DM1-3 516 R44</strain>
    </source>
</reference>
<evidence type="ECO:0008006" key="4">
    <source>
        <dbReference type="Google" id="ProtNLM"/>
    </source>
</evidence>
<dbReference type="Gramene" id="PGSC0003DMT400090760">
    <property type="protein sequence ID" value="PGSC0003DMT400090760"/>
    <property type="gene ID" value="PGSC0003DMG400040331"/>
</dbReference>
<feature type="region of interest" description="Disordered" evidence="1">
    <location>
        <begin position="1"/>
        <end position="38"/>
    </location>
</feature>